<reference evidence="4 5" key="1">
    <citation type="journal article" date="2015" name="PeerJ">
        <title>First genomic representation of candidate bacterial phylum KSB3 points to enhanced environmental sensing as a trigger of wastewater bulking.</title>
        <authorList>
            <person name="Sekiguchi Y."/>
            <person name="Ohashi A."/>
            <person name="Parks D.H."/>
            <person name="Yamauchi T."/>
            <person name="Tyson G.W."/>
            <person name="Hugenholtz P."/>
        </authorList>
    </citation>
    <scope>NUCLEOTIDE SEQUENCE [LARGE SCALE GENOMIC DNA]</scope>
</reference>
<feature type="repeat" description="TPR" evidence="1">
    <location>
        <begin position="384"/>
        <end position="417"/>
    </location>
</feature>
<keyword evidence="1" id="KW-0802">TPR repeat</keyword>
<dbReference type="InterPro" id="IPR036465">
    <property type="entry name" value="vWFA_dom_sf"/>
</dbReference>
<evidence type="ECO:0000313" key="4">
    <source>
        <dbReference type="EMBL" id="GAK49660.1"/>
    </source>
</evidence>
<dbReference type="Gene3D" id="1.25.40.10">
    <property type="entry name" value="Tetratricopeptide repeat domain"/>
    <property type="match status" value="1"/>
</dbReference>
<evidence type="ECO:0000256" key="1">
    <source>
        <dbReference type="PROSITE-ProRule" id="PRU00339"/>
    </source>
</evidence>
<keyword evidence="2" id="KW-0175">Coiled coil</keyword>
<sequence>MKQHLLCTALCCVFALVGGLASDTFALDAFFDTQISTSLEYKPNSGSLVVRMIDEDLPPILPDVSYKRAILVEIIFDASKTMGETDINGIRKIDVAKKLAQILVKYFPQQDTQFALRISGGKTSNNCLDSELVIPFSEGNGPKVLDVIQQLQPKGLSPLGFSVRELLKDFDGHIGSRIAFAITDGDDTCDSELADSCTTTMDILTGAEFGGNLNVLGINTIYDKPKTFLNCLAVRGNGEFLDSNRDSGQKLGQLIYASSQLRYSVARILDAKTLSEGKILGLVNRRIGEATELNKDASPQGQTMVNTVQPGIITKQSSELNIQEIRIEDLPLTNGNYSTHELPPGVYKIEFLTTPPLASYFTIDQGQQLTIGLVRSGNGFDLFDRAHLAIGNRYYDNGQYQEALAEYQKVLDFDNKNVDAHLNMGVIYQDILHDKEKASLHYRTYMELQGPRQNEVSKWFREVQGLPSEEEILQQKLKERDEERAREEAEKLAAAEEERMKKEQQKSVDAYNEVLTANPNIREISQKSIVERAPKVEVIVSSATTVSRAEKLAVDVGTRLKNSLNYTPDVYIYRETDPNTLIQKATYDAAQKIYVPSAE</sequence>
<evidence type="ECO:0000313" key="5">
    <source>
        <dbReference type="Proteomes" id="UP000030700"/>
    </source>
</evidence>
<dbReference type="InterPro" id="IPR019734">
    <property type="entry name" value="TPR_rpt"/>
</dbReference>
<proteinExistence type="predicted"/>
<evidence type="ECO:0000256" key="3">
    <source>
        <dbReference type="SAM" id="SignalP"/>
    </source>
</evidence>
<keyword evidence="5" id="KW-1185">Reference proteome</keyword>
<gene>
    <name evidence="4" type="ORF">U14_00883</name>
</gene>
<dbReference type="STRING" id="1499966.U14_00883"/>
<dbReference type="Gene3D" id="3.40.50.410">
    <property type="entry name" value="von Willebrand factor, type A domain"/>
    <property type="match status" value="1"/>
</dbReference>
<dbReference type="SUPFAM" id="SSF53300">
    <property type="entry name" value="vWA-like"/>
    <property type="match status" value="1"/>
</dbReference>
<dbReference type="AlphaFoldDB" id="A0A0S6VVB6"/>
<dbReference type="Pfam" id="PF13414">
    <property type="entry name" value="TPR_11"/>
    <property type="match status" value="1"/>
</dbReference>
<dbReference type="HOGENOM" id="CLU_455392_0_0_0"/>
<dbReference type="EMBL" id="DF820455">
    <property type="protein sequence ID" value="GAK49660.1"/>
    <property type="molecule type" value="Genomic_DNA"/>
</dbReference>
<feature type="chain" id="PRO_5006631486" evidence="3">
    <location>
        <begin position="27"/>
        <end position="599"/>
    </location>
</feature>
<dbReference type="SUPFAM" id="SSF48452">
    <property type="entry name" value="TPR-like"/>
    <property type="match status" value="1"/>
</dbReference>
<evidence type="ECO:0000256" key="2">
    <source>
        <dbReference type="SAM" id="Coils"/>
    </source>
</evidence>
<dbReference type="Proteomes" id="UP000030700">
    <property type="component" value="Unassembled WGS sequence"/>
</dbReference>
<feature type="signal peptide" evidence="3">
    <location>
        <begin position="1"/>
        <end position="26"/>
    </location>
</feature>
<name>A0A0S6VVB6_9BACT</name>
<dbReference type="PROSITE" id="PS50005">
    <property type="entry name" value="TPR"/>
    <property type="match status" value="1"/>
</dbReference>
<dbReference type="InterPro" id="IPR011990">
    <property type="entry name" value="TPR-like_helical_dom_sf"/>
</dbReference>
<organism evidence="4 5">
    <name type="scientific">Candidatus Moduliflexus flocculans</name>
    <dbReference type="NCBI Taxonomy" id="1499966"/>
    <lineage>
        <taxon>Bacteria</taxon>
        <taxon>Candidatus Moduliflexota</taxon>
        <taxon>Candidatus Moduliflexia</taxon>
        <taxon>Candidatus Moduliflexales</taxon>
        <taxon>Candidatus Moduliflexaceae</taxon>
    </lineage>
</organism>
<protein>
    <submittedName>
        <fullName evidence="4">Tfp pilus assembly protein PilF</fullName>
    </submittedName>
</protein>
<keyword evidence="3" id="KW-0732">Signal</keyword>
<feature type="coiled-coil region" evidence="2">
    <location>
        <begin position="470"/>
        <end position="514"/>
    </location>
</feature>
<accession>A0A0S6VVB6</accession>